<keyword evidence="1" id="KW-0677">Repeat</keyword>
<dbReference type="GeneID" id="37195012"/>
<keyword evidence="4" id="KW-1185">Reference proteome</keyword>
<dbReference type="VEuPathDB" id="FungiDB:BO97DRAFT_230879"/>
<accession>A0A395HJI1</accession>
<evidence type="ECO:0000313" key="3">
    <source>
        <dbReference type="EMBL" id="RAL07930.1"/>
    </source>
</evidence>
<dbReference type="AlphaFoldDB" id="A0A395HJI1"/>
<dbReference type="RefSeq" id="XP_025547084.1">
    <property type="nucleotide sequence ID" value="XM_025690723.1"/>
</dbReference>
<dbReference type="InterPro" id="IPR056884">
    <property type="entry name" value="NPHP3-like_N"/>
</dbReference>
<sequence length="105" mass="11902">MGIFPATIQKEWIDIDSTANFLWCIDGPGFRKSTLMSFVIDEVRSSHTGADAAAVYYYCDYRMRTSQPLVSILGSMIKTFAERLNSLLPSLSQLYDTCHRESRPP</sequence>
<dbReference type="Pfam" id="PF24883">
    <property type="entry name" value="NPHP3_N"/>
    <property type="match status" value="1"/>
</dbReference>
<dbReference type="STRING" id="1450537.A0A395HJI1"/>
<dbReference type="Proteomes" id="UP000248961">
    <property type="component" value="Unassembled WGS sequence"/>
</dbReference>
<evidence type="ECO:0000313" key="4">
    <source>
        <dbReference type="Proteomes" id="UP000248961"/>
    </source>
</evidence>
<organism evidence="3 4">
    <name type="scientific">Aspergillus homomorphus (strain CBS 101889)</name>
    <dbReference type="NCBI Taxonomy" id="1450537"/>
    <lineage>
        <taxon>Eukaryota</taxon>
        <taxon>Fungi</taxon>
        <taxon>Dikarya</taxon>
        <taxon>Ascomycota</taxon>
        <taxon>Pezizomycotina</taxon>
        <taxon>Eurotiomycetes</taxon>
        <taxon>Eurotiomycetidae</taxon>
        <taxon>Eurotiales</taxon>
        <taxon>Aspergillaceae</taxon>
        <taxon>Aspergillus</taxon>
        <taxon>Aspergillus subgen. Circumdati</taxon>
    </lineage>
</organism>
<evidence type="ECO:0000259" key="2">
    <source>
        <dbReference type="Pfam" id="PF24883"/>
    </source>
</evidence>
<protein>
    <recommendedName>
        <fullName evidence="2">Nephrocystin 3-like N-terminal domain-containing protein</fullName>
    </recommendedName>
</protein>
<proteinExistence type="predicted"/>
<dbReference type="EMBL" id="KZ824322">
    <property type="protein sequence ID" value="RAL07930.1"/>
    <property type="molecule type" value="Genomic_DNA"/>
</dbReference>
<dbReference type="PANTHER" id="PTHR10039">
    <property type="entry name" value="AMELOGENIN"/>
    <property type="match status" value="1"/>
</dbReference>
<feature type="domain" description="Nephrocystin 3-like N-terminal" evidence="2">
    <location>
        <begin position="10"/>
        <end position="98"/>
    </location>
</feature>
<name>A0A395HJI1_ASPHC</name>
<dbReference type="PANTHER" id="PTHR10039:SF15">
    <property type="entry name" value="NACHT DOMAIN-CONTAINING PROTEIN"/>
    <property type="match status" value="1"/>
</dbReference>
<gene>
    <name evidence="3" type="ORF">BO97DRAFT_230879</name>
</gene>
<evidence type="ECO:0000256" key="1">
    <source>
        <dbReference type="ARBA" id="ARBA00022737"/>
    </source>
</evidence>
<reference evidence="3 4" key="1">
    <citation type="submission" date="2018-02" db="EMBL/GenBank/DDBJ databases">
        <title>The genomes of Aspergillus section Nigri reveals drivers in fungal speciation.</title>
        <authorList>
            <consortium name="DOE Joint Genome Institute"/>
            <person name="Vesth T.C."/>
            <person name="Nybo J."/>
            <person name="Theobald S."/>
            <person name="Brandl J."/>
            <person name="Frisvad J.C."/>
            <person name="Nielsen K.F."/>
            <person name="Lyhne E.K."/>
            <person name="Kogle M.E."/>
            <person name="Kuo A."/>
            <person name="Riley R."/>
            <person name="Clum A."/>
            <person name="Nolan M."/>
            <person name="Lipzen A."/>
            <person name="Salamov A."/>
            <person name="Henrissat B."/>
            <person name="Wiebenga A."/>
            <person name="De vries R.P."/>
            <person name="Grigoriev I.V."/>
            <person name="Mortensen U.H."/>
            <person name="Andersen M.R."/>
            <person name="Baker S.E."/>
        </authorList>
    </citation>
    <scope>NUCLEOTIDE SEQUENCE [LARGE SCALE GENOMIC DNA]</scope>
    <source>
        <strain evidence="3 4">CBS 101889</strain>
    </source>
</reference>